<keyword evidence="2" id="KW-1185">Reference proteome</keyword>
<comment type="caution">
    <text evidence="1">The sequence shown here is derived from an EMBL/GenBank/DDBJ whole genome shotgun (WGS) entry which is preliminary data.</text>
</comment>
<accession>A0ACA9LY36</accession>
<proteinExistence type="predicted"/>
<name>A0ACA9LY36_9GLOM</name>
<gene>
    <name evidence="1" type="ORF">DHETER_LOCUS5549</name>
</gene>
<organism evidence="1 2">
    <name type="scientific">Dentiscutata heterogama</name>
    <dbReference type="NCBI Taxonomy" id="1316150"/>
    <lineage>
        <taxon>Eukaryota</taxon>
        <taxon>Fungi</taxon>
        <taxon>Fungi incertae sedis</taxon>
        <taxon>Mucoromycota</taxon>
        <taxon>Glomeromycotina</taxon>
        <taxon>Glomeromycetes</taxon>
        <taxon>Diversisporales</taxon>
        <taxon>Gigasporaceae</taxon>
        <taxon>Dentiscutata</taxon>
    </lineage>
</organism>
<sequence>MQIIDFLKQQKCLIDNPVKISDKKKEDNSSNGVLECHVFSKSVLRFLVEIKNEIGTSSSDPTVQARASFAKYYTQQTYGEVLKWCNWPSFILCLAGPWVYILGAVYIEKPIIDPLMDFIPLIPTNNRAHAKRVA</sequence>
<evidence type="ECO:0000313" key="1">
    <source>
        <dbReference type="EMBL" id="CAG8558786.1"/>
    </source>
</evidence>
<dbReference type="EMBL" id="CAJVPU010006277">
    <property type="protein sequence ID" value="CAG8558786.1"/>
    <property type="molecule type" value="Genomic_DNA"/>
</dbReference>
<dbReference type="Proteomes" id="UP000789702">
    <property type="component" value="Unassembled WGS sequence"/>
</dbReference>
<reference evidence="1" key="1">
    <citation type="submission" date="2021-06" db="EMBL/GenBank/DDBJ databases">
        <authorList>
            <person name="Kallberg Y."/>
            <person name="Tangrot J."/>
            <person name="Rosling A."/>
        </authorList>
    </citation>
    <scope>NUCLEOTIDE SEQUENCE</scope>
    <source>
        <strain evidence="1">IL203A</strain>
    </source>
</reference>
<protein>
    <submittedName>
        <fullName evidence="1">15143_t:CDS:1</fullName>
    </submittedName>
</protein>
<evidence type="ECO:0000313" key="2">
    <source>
        <dbReference type="Proteomes" id="UP000789702"/>
    </source>
</evidence>